<organism evidence="1 2">
    <name type="scientific">Streptococcus intermedius</name>
    <dbReference type="NCBI Taxonomy" id="1338"/>
    <lineage>
        <taxon>Bacteria</taxon>
        <taxon>Bacillati</taxon>
        <taxon>Bacillota</taxon>
        <taxon>Bacilli</taxon>
        <taxon>Lactobacillales</taxon>
        <taxon>Streptococcaceae</taxon>
        <taxon>Streptococcus</taxon>
        <taxon>Streptococcus anginosus group</taxon>
    </lineage>
</organism>
<evidence type="ECO:0000313" key="1">
    <source>
        <dbReference type="EMBL" id="BAW16785.1"/>
    </source>
</evidence>
<reference evidence="1 2" key="1">
    <citation type="journal article" date="2017" name="Infect. Immun.">
        <title>Characterization of the Pathogenicity of Streptococcus intermedius TYG1620 Isolated from a Human Brain Abscess Based on the Complete Genome Sequence with Transcriptome Analysis and Transposon Mutagenesis in a Murine Subcutaneous Abscess Model.</title>
        <authorList>
            <person name="Hasegawa N."/>
            <person name="Sekizuka T."/>
            <person name="Sugi Y."/>
            <person name="Kawakami N."/>
            <person name="Ogasawara Y."/>
            <person name="Kato K."/>
            <person name="Yamashita A."/>
            <person name="Takeuchi F."/>
            <person name="Kuroda M."/>
        </authorList>
    </citation>
    <scope>NUCLEOTIDE SEQUENCE [LARGE SCALE GENOMIC DNA]</scope>
    <source>
        <strain evidence="1 2">TYG1620</strain>
    </source>
</reference>
<evidence type="ECO:0000313" key="2">
    <source>
        <dbReference type="Proteomes" id="UP000217792"/>
    </source>
</evidence>
<gene>
    <name evidence="1" type="ORF">SITYG_08010</name>
</gene>
<dbReference type="EMBL" id="AP014880">
    <property type="protein sequence ID" value="BAW16785.1"/>
    <property type="molecule type" value="Genomic_DNA"/>
</dbReference>
<protein>
    <submittedName>
        <fullName evidence="1">Uncharacterized protein</fullName>
    </submittedName>
</protein>
<dbReference type="Proteomes" id="UP000217792">
    <property type="component" value="Chromosome"/>
</dbReference>
<dbReference type="AlphaFoldDB" id="A0AAD1FJF4"/>
<accession>A0AAD1FJF4</accession>
<sequence length="44" mass="5130">MNEIIFSNLGIEKMKNATQVFEILGENNLKAQYTEHYSKNVKKI</sequence>
<name>A0AAD1FJF4_STRIT</name>
<proteinExistence type="predicted"/>